<evidence type="ECO:0000256" key="2">
    <source>
        <dbReference type="ARBA" id="ARBA00022908"/>
    </source>
</evidence>
<accession>A0A366XB30</accession>
<feature type="domain" description="Tyr recombinase" evidence="5">
    <location>
        <begin position="210"/>
        <end position="384"/>
    </location>
</feature>
<organism evidence="6 7">
    <name type="scientific">Phaeobacter gallaeciensis</name>
    <dbReference type="NCBI Taxonomy" id="60890"/>
    <lineage>
        <taxon>Bacteria</taxon>
        <taxon>Pseudomonadati</taxon>
        <taxon>Pseudomonadota</taxon>
        <taxon>Alphaproteobacteria</taxon>
        <taxon>Rhodobacterales</taxon>
        <taxon>Roseobacteraceae</taxon>
        <taxon>Phaeobacter</taxon>
    </lineage>
</organism>
<proteinExistence type="inferred from homology"/>
<sequence>MTSATLTHMRISCPILAQNQKMGMSGSMVKLGYDGLLIEPMASGNIRYRVRVRGNKNHRITLPIGPEHPEFHQIYLAARMGIIESPSDIQLQASKGTVEWLVSEYLSHIERMVSSGQASHLTLKQRQNFRPLILTRKSTSGKSEGRSWAGLPMEIPAAELAALRDDLMTTPGKAKNVFKMLKAMYKWGCERGHCQTNPAASISVHYKSQGGATPWSLDDLQKYREHHQPGTMAHMTLTLFMFTACRISDAYQLGREHEKRINGTTWLSWNPQKKGSRQIEIPVLPPLMIAIQSQKVVGSTYLLTELGRPFRSAEGLRNKFKDWCREAGLPDRSSHGIRKAAGHLLALHGATQYEIMAIHGHAQASTSQIYTESVERLKLAEMGVSKLGDLNW</sequence>
<reference evidence="6 7" key="1">
    <citation type="submission" date="2018-07" db="EMBL/GenBank/DDBJ databases">
        <title>Modular assembly of carbohydrate-degrading microbial communities in the ocean.</title>
        <authorList>
            <person name="Enke T.N."/>
            <person name="Datta M.S."/>
            <person name="Schwartzman J.A."/>
            <person name="Cermak N."/>
            <person name="Schmitz D.A."/>
            <person name="Barrere J."/>
            <person name="Cordero O.X."/>
        </authorList>
    </citation>
    <scope>NUCLEOTIDE SEQUENCE [LARGE SCALE GENOMIC DNA]</scope>
    <source>
        <strain evidence="6 7">C3M10</strain>
    </source>
</reference>
<comment type="similarity">
    <text evidence="1">Belongs to the 'phage' integrase family.</text>
</comment>
<evidence type="ECO:0000256" key="3">
    <source>
        <dbReference type="ARBA" id="ARBA00023125"/>
    </source>
</evidence>
<dbReference type="InterPro" id="IPR010998">
    <property type="entry name" value="Integrase_recombinase_N"/>
</dbReference>
<dbReference type="GO" id="GO:0003677">
    <property type="term" value="F:DNA binding"/>
    <property type="evidence" value="ECO:0007669"/>
    <property type="project" value="UniProtKB-KW"/>
</dbReference>
<comment type="caution">
    <text evidence="6">The sequence shown here is derived from an EMBL/GenBank/DDBJ whole genome shotgun (WGS) entry which is preliminary data.</text>
</comment>
<evidence type="ECO:0000256" key="4">
    <source>
        <dbReference type="ARBA" id="ARBA00023172"/>
    </source>
</evidence>
<keyword evidence="2" id="KW-0229">DNA integration</keyword>
<dbReference type="InterPro" id="IPR013762">
    <property type="entry name" value="Integrase-like_cat_sf"/>
</dbReference>
<evidence type="ECO:0000259" key="5">
    <source>
        <dbReference type="PROSITE" id="PS51898"/>
    </source>
</evidence>
<dbReference type="PANTHER" id="PTHR30349:SF64">
    <property type="entry name" value="PROPHAGE INTEGRASE INTD-RELATED"/>
    <property type="match status" value="1"/>
</dbReference>
<dbReference type="GO" id="GO:0006310">
    <property type="term" value="P:DNA recombination"/>
    <property type="evidence" value="ECO:0007669"/>
    <property type="project" value="UniProtKB-KW"/>
</dbReference>
<dbReference type="InterPro" id="IPR002104">
    <property type="entry name" value="Integrase_catalytic"/>
</dbReference>
<dbReference type="OrthoDB" id="7510934at2"/>
<dbReference type="Proteomes" id="UP000252706">
    <property type="component" value="Unassembled WGS sequence"/>
</dbReference>
<evidence type="ECO:0000313" key="7">
    <source>
        <dbReference type="Proteomes" id="UP000252706"/>
    </source>
</evidence>
<dbReference type="SUPFAM" id="SSF56349">
    <property type="entry name" value="DNA breaking-rejoining enzymes"/>
    <property type="match status" value="1"/>
</dbReference>
<protein>
    <submittedName>
        <fullName evidence="6">Site-specific integrase</fullName>
    </submittedName>
</protein>
<evidence type="ECO:0000256" key="1">
    <source>
        <dbReference type="ARBA" id="ARBA00008857"/>
    </source>
</evidence>
<dbReference type="PANTHER" id="PTHR30349">
    <property type="entry name" value="PHAGE INTEGRASE-RELATED"/>
    <property type="match status" value="1"/>
</dbReference>
<dbReference type="PROSITE" id="PS51898">
    <property type="entry name" value="TYR_RECOMBINASE"/>
    <property type="match status" value="1"/>
</dbReference>
<dbReference type="InterPro" id="IPR011010">
    <property type="entry name" value="DNA_brk_join_enz"/>
</dbReference>
<dbReference type="AlphaFoldDB" id="A0A366XB30"/>
<dbReference type="Gene3D" id="1.10.150.130">
    <property type="match status" value="1"/>
</dbReference>
<dbReference type="GO" id="GO:0015074">
    <property type="term" value="P:DNA integration"/>
    <property type="evidence" value="ECO:0007669"/>
    <property type="project" value="UniProtKB-KW"/>
</dbReference>
<keyword evidence="3" id="KW-0238">DNA-binding</keyword>
<dbReference type="InterPro" id="IPR050090">
    <property type="entry name" value="Tyrosine_recombinase_XerCD"/>
</dbReference>
<gene>
    <name evidence="6" type="ORF">DS909_00790</name>
</gene>
<dbReference type="EMBL" id="QOCE01000003">
    <property type="protein sequence ID" value="RBW62177.1"/>
    <property type="molecule type" value="Genomic_DNA"/>
</dbReference>
<keyword evidence="4" id="KW-0233">DNA recombination</keyword>
<dbReference type="Gene3D" id="1.10.443.10">
    <property type="entry name" value="Intergrase catalytic core"/>
    <property type="match status" value="1"/>
</dbReference>
<dbReference type="Pfam" id="PF00589">
    <property type="entry name" value="Phage_integrase"/>
    <property type="match status" value="1"/>
</dbReference>
<evidence type="ECO:0000313" key="6">
    <source>
        <dbReference type="EMBL" id="RBW62177.1"/>
    </source>
</evidence>
<name>A0A366XB30_9RHOB</name>